<dbReference type="PANTHER" id="PTHR10694:SF33">
    <property type="entry name" value="LYSINE-SPECIFIC DEMETHYLASE 5"/>
    <property type="match status" value="1"/>
</dbReference>
<protein>
    <recommendedName>
        <fullName evidence="8">[Histone H3]-trimethyl-L-lysine(9) demethylase</fullName>
    </recommendedName>
</protein>
<feature type="region of interest" description="Disordered" evidence="3">
    <location>
        <begin position="1374"/>
        <end position="1477"/>
    </location>
</feature>
<dbReference type="SUPFAM" id="SSF51197">
    <property type="entry name" value="Clavaminate synthase-like"/>
    <property type="match status" value="1"/>
</dbReference>
<dbReference type="Pfam" id="PF02928">
    <property type="entry name" value="zf-C5HC2"/>
    <property type="match status" value="1"/>
</dbReference>
<accession>A0AAW1T6I8</accession>
<feature type="region of interest" description="Disordered" evidence="3">
    <location>
        <begin position="1491"/>
        <end position="1524"/>
    </location>
</feature>
<feature type="region of interest" description="Disordered" evidence="3">
    <location>
        <begin position="1590"/>
        <end position="1619"/>
    </location>
</feature>
<dbReference type="EMBL" id="JALJOV010000392">
    <property type="protein sequence ID" value="KAK9864104.1"/>
    <property type="molecule type" value="Genomic_DNA"/>
</dbReference>
<feature type="domain" description="JmjC" evidence="5">
    <location>
        <begin position="656"/>
        <end position="824"/>
    </location>
</feature>
<feature type="compositionally biased region" description="Polar residues" evidence="3">
    <location>
        <begin position="151"/>
        <end position="162"/>
    </location>
</feature>
<dbReference type="GO" id="GO:0005634">
    <property type="term" value="C:nucleus"/>
    <property type="evidence" value="ECO:0007669"/>
    <property type="project" value="TreeGrafter"/>
</dbReference>
<dbReference type="SMART" id="SM00558">
    <property type="entry name" value="JmjC"/>
    <property type="match status" value="1"/>
</dbReference>
<evidence type="ECO:0000259" key="4">
    <source>
        <dbReference type="PROSITE" id="PS51183"/>
    </source>
</evidence>
<keyword evidence="1" id="KW-0479">Metal-binding</keyword>
<feature type="region of interest" description="Disordered" evidence="3">
    <location>
        <begin position="1326"/>
        <end position="1358"/>
    </location>
</feature>
<feature type="compositionally biased region" description="Polar residues" evidence="3">
    <location>
        <begin position="76"/>
        <end position="90"/>
    </location>
</feature>
<keyword evidence="2" id="KW-0408">Iron</keyword>
<evidence type="ECO:0000259" key="5">
    <source>
        <dbReference type="PROSITE" id="PS51184"/>
    </source>
</evidence>
<feature type="compositionally biased region" description="Low complexity" evidence="3">
    <location>
        <begin position="855"/>
        <end position="872"/>
    </location>
</feature>
<feature type="region of interest" description="Disordered" evidence="3">
    <location>
        <begin position="1243"/>
        <end position="1290"/>
    </location>
</feature>
<evidence type="ECO:0000313" key="6">
    <source>
        <dbReference type="EMBL" id="KAK9864104.1"/>
    </source>
</evidence>
<dbReference type="Pfam" id="PF02373">
    <property type="entry name" value="JmjC"/>
    <property type="match status" value="1"/>
</dbReference>
<feature type="domain" description="JmjN" evidence="4">
    <location>
        <begin position="382"/>
        <end position="423"/>
    </location>
</feature>
<keyword evidence="7" id="KW-1185">Reference proteome</keyword>
<feature type="compositionally biased region" description="Polar residues" evidence="3">
    <location>
        <begin position="1427"/>
        <end position="1453"/>
    </location>
</feature>
<dbReference type="Gene3D" id="2.60.120.650">
    <property type="entry name" value="Cupin"/>
    <property type="match status" value="1"/>
</dbReference>
<dbReference type="InterPro" id="IPR003349">
    <property type="entry name" value="JmjN"/>
</dbReference>
<feature type="region of interest" description="Disordered" evidence="3">
    <location>
        <begin position="465"/>
        <end position="485"/>
    </location>
</feature>
<dbReference type="Proteomes" id="UP001485043">
    <property type="component" value="Unassembled WGS sequence"/>
</dbReference>
<reference evidence="6 7" key="1">
    <citation type="journal article" date="2024" name="Nat. Commun.">
        <title>Phylogenomics reveals the evolutionary origins of lichenization in chlorophyte algae.</title>
        <authorList>
            <person name="Puginier C."/>
            <person name="Libourel C."/>
            <person name="Otte J."/>
            <person name="Skaloud P."/>
            <person name="Haon M."/>
            <person name="Grisel S."/>
            <person name="Petersen M."/>
            <person name="Berrin J.G."/>
            <person name="Delaux P.M."/>
            <person name="Dal Grande F."/>
            <person name="Keller J."/>
        </authorList>
    </citation>
    <scope>NUCLEOTIDE SEQUENCE [LARGE SCALE GENOMIC DNA]</scope>
    <source>
        <strain evidence="6 7">SAG 2523</strain>
    </source>
</reference>
<dbReference type="PANTHER" id="PTHR10694">
    <property type="entry name" value="LYSINE-SPECIFIC DEMETHYLASE"/>
    <property type="match status" value="1"/>
</dbReference>
<dbReference type="PROSITE" id="PS51183">
    <property type="entry name" value="JMJN"/>
    <property type="match status" value="1"/>
</dbReference>
<dbReference type="SMART" id="SM00545">
    <property type="entry name" value="JmjN"/>
    <property type="match status" value="1"/>
</dbReference>
<dbReference type="GO" id="GO:0010468">
    <property type="term" value="P:regulation of gene expression"/>
    <property type="evidence" value="ECO:0007669"/>
    <property type="project" value="TreeGrafter"/>
</dbReference>
<dbReference type="GO" id="GO:0046872">
    <property type="term" value="F:metal ion binding"/>
    <property type="evidence" value="ECO:0007669"/>
    <property type="project" value="UniProtKB-KW"/>
</dbReference>
<feature type="compositionally biased region" description="Polar residues" evidence="3">
    <location>
        <begin position="1499"/>
        <end position="1517"/>
    </location>
</feature>
<evidence type="ECO:0000256" key="1">
    <source>
        <dbReference type="ARBA" id="ARBA00022723"/>
    </source>
</evidence>
<evidence type="ECO:0000313" key="7">
    <source>
        <dbReference type="Proteomes" id="UP001485043"/>
    </source>
</evidence>
<dbReference type="Pfam" id="PF02375">
    <property type="entry name" value="JmjN"/>
    <property type="match status" value="1"/>
</dbReference>
<feature type="region of interest" description="Disordered" evidence="3">
    <location>
        <begin position="140"/>
        <end position="292"/>
    </location>
</feature>
<evidence type="ECO:0000256" key="3">
    <source>
        <dbReference type="SAM" id="MobiDB-lite"/>
    </source>
</evidence>
<dbReference type="PROSITE" id="PS51184">
    <property type="entry name" value="JMJC"/>
    <property type="match status" value="1"/>
</dbReference>
<dbReference type="InterPro" id="IPR004198">
    <property type="entry name" value="Znf_C5HC2"/>
</dbReference>
<organism evidence="6 7">
    <name type="scientific">Apatococcus fuscideae</name>
    <dbReference type="NCBI Taxonomy" id="2026836"/>
    <lineage>
        <taxon>Eukaryota</taxon>
        <taxon>Viridiplantae</taxon>
        <taxon>Chlorophyta</taxon>
        <taxon>core chlorophytes</taxon>
        <taxon>Trebouxiophyceae</taxon>
        <taxon>Chlorellales</taxon>
        <taxon>Chlorellaceae</taxon>
        <taxon>Apatococcus</taxon>
    </lineage>
</organism>
<dbReference type="GO" id="GO:0000785">
    <property type="term" value="C:chromatin"/>
    <property type="evidence" value="ECO:0007669"/>
    <property type="project" value="TreeGrafter"/>
</dbReference>
<feature type="region of interest" description="Disordered" evidence="3">
    <location>
        <begin position="854"/>
        <end position="882"/>
    </location>
</feature>
<sequence>MSGPQLQDSTPVESLAACSQPTSVAAEAAADGAPAIVPCVPRSTSADVQKPAVPFSDVRLQAAGLEAAIEPGQGRGQDNTDQLASDTSGDQLPEILAQDELPEPRSRRGSAVEAQKRVASFIAQQNKSFREDLLQEGLSKGMRRAKRKTGDGSQDLDSSYNTDGDEAWPGPSLTDGIIDGQAAKRPKLTGTQTASRRPASAKNGSLGGGAEVKRKGQNQYTKRARMAELGLNPDGTPLSNAVPNGHGVRRRDSRQQGLGKSGKVYGKGAQSKAGGHPGDGKRHAKGSKAAQAATKKGALGVGAAALKGAVPDVDMHAGDVDAASRASPEPGPDDYDELYGCPKCRFSTGGCGACRQEPLQRRLKCVRWRPSDGRYQQDIPLAPVFHPTAEEFKDPIAYLEKIRPEGERCGIVNIVPPDGWSPPFALDKGTNGQSADSFKFTIRQQLTSHLCMRLANTSAVRSGNAAGRYVDKKPEEQEEDEATEDLKQHVEEDGIFGFMTLEKPQTLKSFAAYGEWTKQLHFSDPQPKVGSNYGMDTPEDTVEAGDTPAGGGNAPSQASSGHNVKRRKIDGAERDPTLEEIEAEFWRIVESPDEVVESLYGQDLDSGHHGSGFPLPPFRQTMLEHHLTQTADARANNKPDKTSGFASRMFTDKETAYSKHAWNINNLPRCKGSVLRYLIGEELITGVMVPWLYVGTALSAFCWHVEDHALYSINYLHQGAPKIWYGVPAHASDALEEACKDAMPHLFAAAPDLLYQLVTMLSPRQLQARGVPVYRVVHNPASFTVTFPNAYHSGFNTGFNIAEAVNFGPPDWIPYGTDVLEKYRKDRKAATLSHDNLLVSLVQGAEQVAAKQQRTSSDAAACSTTAKASDASEAGPIEVEGAPQPPCVTLNLGPASKEGVLSVGLSIAASSEAQTAAASQPAAAASSAQGCWPPREPAAPSRAVDAASLGSIAAGIDSAEVEAAKMPGRATDLSFMDAINVEDAPTRAVQLAAGELALRIQEEQRRRVVGLAGMPQLQARPMIGKPGAKNERGMHTDTEETDCEECKCDLYLFAVVSPMRPGRATCPEHAAVLNLPHHQMILLYRYTLEQLGRMVQTAEALIPGTSEVIKQAQKRREQNVSPNGYSRPVRMEAPPGLPPHIAVHLPPKRSHKKMTPEQRAALAAARATAAGEPLPDLPILKALKPAEPNEAVSASQLNGFGPRPPYPSVARITVRNIFSGLPITNQAPAAVLPVLAPERQVTAPAAQRRVRSRPGGPAVQPDLAAAPQPVSASALQHPTAASGPEDDSTDDMDVEIAEALASLASNISAVQQVLAQASLLHQASSQGSQPVARLTVSAPDQASSQLEGSLQQEQPSLAQQPSRLLNMAVQESAANDYAEAASEEEQDPPSDISAVPPSSQTPPAVTSGDRSPAAGLVRADERLQGSAIPTTPRHSNISAHTTLQQPDGTSRRTITGGAHPRIASWQPSPELGPSSSGYGFGWGGNPYGLAYPPSEPEPATTSGWTVTSTWPNPQPSQAEPAGWSEGHQFLGPQSSHSMAAGSQPAGSHQMELAAMPDDPAVDFRLDQDYPMDAQWQPEDFETFIASNMEASSGGRPDASSALPQENGVGLPTSNGHHWPPEGLTAQELGLPAESLQEPTRADANALNLNLDHAELGPPLDTKLLMMTSTGQPSPHIVSQGL</sequence>
<dbReference type="InterPro" id="IPR003347">
    <property type="entry name" value="JmjC_dom"/>
</dbReference>
<evidence type="ECO:0008006" key="8">
    <source>
        <dbReference type="Google" id="ProtNLM"/>
    </source>
</evidence>
<evidence type="ECO:0000256" key="2">
    <source>
        <dbReference type="ARBA" id="ARBA00023004"/>
    </source>
</evidence>
<gene>
    <name evidence="6" type="ORF">WJX84_004798</name>
</gene>
<feature type="region of interest" description="Disordered" evidence="3">
    <location>
        <begin position="68"/>
        <end position="115"/>
    </location>
</feature>
<feature type="region of interest" description="Disordered" evidence="3">
    <location>
        <begin position="525"/>
        <end position="575"/>
    </location>
</feature>
<feature type="compositionally biased region" description="Low complexity" evidence="3">
    <location>
        <begin position="1343"/>
        <end position="1357"/>
    </location>
</feature>
<proteinExistence type="predicted"/>
<comment type="caution">
    <text evidence="6">The sequence shown here is derived from an EMBL/GenBank/DDBJ whole genome shotgun (WGS) entry which is preliminary data.</text>
</comment>
<dbReference type="GO" id="GO:0141052">
    <property type="term" value="F:histone H3 demethylase activity"/>
    <property type="evidence" value="ECO:0007669"/>
    <property type="project" value="UniProtKB-ARBA"/>
</dbReference>
<name>A0AAW1T6I8_9CHLO</name>